<dbReference type="AlphaFoldDB" id="A0AAN1Y012"/>
<feature type="domain" description="MmgE/PrpD C-terminal" evidence="3">
    <location>
        <begin position="280"/>
        <end position="451"/>
    </location>
</feature>
<dbReference type="PANTHER" id="PTHR16943:SF8">
    <property type="entry name" value="2-METHYLCITRATE DEHYDRATASE"/>
    <property type="match status" value="1"/>
</dbReference>
<gene>
    <name evidence="4" type="ORF">WPS_27080</name>
</gene>
<feature type="domain" description="MmgE/PrpD N-terminal" evidence="2">
    <location>
        <begin position="28"/>
        <end position="259"/>
    </location>
</feature>
<dbReference type="Pfam" id="PF03972">
    <property type="entry name" value="MmgE_PrpD_N"/>
    <property type="match status" value="1"/>
</dbReference>
<dbReference type="Proteomes" id="UP001317532">
    <property type="component" value="Chromosome"/>
</dbReference>
<dbReference type="PANTHER" id="PTHR16943">
    <property type="entry name" value="2-METHYLCITRATE DEHYDRATASE-RELATED"/>
    <property type="match status" value="1"/>
</dbReference>
<dbReference type="InterPro" id="IPR036148">
    <property type="entry name" value="MmgE/PrpD_sf"/>
</dbReference>
<proteinExistence type="inferred from homology"/>
<dbReference type="KEGG" id="vab:WPS_27080"/>
<accession>A0AAN1Y012</accession>
<evidence type="ECO:0000313" key="5">
    <source>
        <dbReference type="Proteomes" id="UP001317532"/>
    </source>
</evidence>
<sequence length="465" mass="49131">MMPQTGAVAAPPGVTAALAVRALACRDEPFDAAIVEHAKQALLDLIGCAVRARFESATSAAVERALGALGAGGICTGIGYGPMFAPQYAALVNGCNFHVLDFDDTHERASLHPGAPVAAAALAEAERLHSGGMPLIAAIVAGYDVAVRIGLALNPMAHYARGFHPTATAGVFGATAAAALLHGDDAETLASAFGINLSQAAGSLQFAVDGAATKPVQVGFAAHDAVLAREFAASGIRGPAAALEGRSGLLHAYTDDADAAELLDRWDGVHEIGRTAFKPYPCCRYMHAAIDALAAIVREHRLDPARVERIRVALPAAGLRLCAYPEEQKRAPRSIVDAQFSMYYTAAAALAWGSVRWDDFARRADPRLAVLIERVTVEEDPAVEALVPAMAALVEVDAGGVHERRLARAPRGEPDTPLEWPELIEKFDALSAIAYEPSRRRRIVEFVRRLDALDDIRILTAELGP</sequence>
<dbReference type="Gene3D" id="1.10.4100.10">
    <property type="entry name" value="2-methylcitrate dehydratase PrpD"/>
    <property type="match status" value="1"/>
</dbReference>
<dbReference type="InterPro" id="IPR042188">
    <property type="entry name" value="MmgE/PrpD_sf_2"/>
</dbReference>
<evidence type="ECO:0000259" key="2">
    <source>
        <dbReference type="Pfam" id="PF03972"/>
    </source>
</evidence>
<dbReference type="Gene3D" id="3.30.1330.120">
    <property type="entry name" value="2-methylcitrate dehydratase PrpD"/>
    <property type="match status" value="1"/>
</dbReference>
<evidence type="ECO:0000259" key="3">
    <source>
        <dbReference type="Pfam" id="PF19305"/>
    </source>
</evidence>
<keyword evidence="5" id="KW-1185">Reference proteome</keyword>
<dbReference type="InterPro" id="IPR045336">
    <property type="entry name" value="MmgE_PrpD_N"/>
</dbReference>
<dbReference type="Pfam" id="PF19305">
    <property type="entry name" value="MmgE_PrpD_C"/>
    <property type="match status" value="1"/>
</dbReference>
<protein>
    <submittedName>
        <fullName evidence="4">2-methylcitrate dehydratase</fullName>
    </submittedName>
</protein>
<comment type="similarity">
    <text evidence="1">Belongs to the PrpD family.</text>
</comment>
<dbReference type="InterPro" id="IPR042183">
    <property type="entry name" value="MmgE/PrpD_sf_1"/>
</dbReference>
<name>A0AAN1Y012_UNVUL</name>
<dbReference type="InterPro" id="IPR005656">
    <property type="entry name" value="MmgE_PrpD"/>
</dbReference>
<reference evidence="4 5" key="1">
    <citation type="journal article" date="2022" name="ISME Commun">
        <title>Vulcanimicrobium alpinus gen. nov. sp. nov., the first cultivated representative of the candidate phylum 'Eremiobacterota', is a metabolically versatile aerobic anoxygenic phototroph.</title>
        <authorList>
            <person name="Yabe S."/>
            <person name="Muto K."/>
            <person name="Abe K."/>
            <person name="Yokota A."/>
            <person name="Staudigel H."/>
            <person name="Tebo B.M."/>
        </authorList>
    </citation>
    <scope>NUCLEOTIDE SEQUENCE [LARGE SCALE GENOMIC DNA]</scope>
    <source>
        <strain evidence="4 5">WC8-2</strain>
    </source>
</reference>
<dbReference type="GO" id="GO:0016829">
    <property type="term" value="F:lyase activity"/>
    <property type="evidence" value="ECO:0007669"/>
    <property type="project" value="InterPro"/>
</dbReference>
<evidence type="ECO:0000313" key="4">
    <source>
        <dbReference type="EMBL" id="BDE07432.1"/>
    </source>
</evidence>
<organism evidence="4 5">
    <name type="scientific">Vulcanimicrobium alpinum</name>
    <dbReference type="NCBI Taxonomy" id="3016050"/>
    <lineage>
        <taxon>Bacteria</taxon>
        <taxon>Bacillati</taxon>
        <taxon>Vulcanimicrobiota</taxon>
        <taxon>Vulcanimicrobiia</taxon>
        <taxon>Vulcanimicrobiales</taxon>
        <taxon>Vulcanimicrobiaceae</taxon>
        <taxon>Vulcanimicrobium</taxon>
    </lineage>
</organism>
<evidence type="ECO:0000256" key="1">
    <source>
        <dbReference type="ARBA" id="ARBA00006174"/>
    </source>
</evidence>
<dbReference type="InterPro" id="IPR045337">
    <property type="entry name" value="MmgE_PrpD_C"/>
</dbReference>
<dbReference type="EMBL" id="AP025523">
    <property type="protein sequence ID" value="BDE07432.1"/>
    <property type="molecule type" value="Genomic_DNA"/>
</dbReference>
<dbReference type="SUPFAM" id="SSF103378">
    <property type="entry name" value="2-methylcitrate dehydratase PrpD"/>
    <property type="match status" value="1"/>
</dbReference>